<dbReference type="AlphaFoldDB" id="A0A5B8XDW6"/>
<dbReference type="RefSeq" id="WP_146820486.1">
    <property type="nucleotide sequence ID" value="NZ_CP029077.1"/>
</dbReference>
<reference evidence="1 2" key="1">
    <citation type="journal article" date="2019" name="ISME J.">
        <title>Deianiraea, an extracellular bacterium associated with the ciliate Paramecium, suggests an alternative scenario for the evolution of Rickettsiales.</title>
        <authorList>
            <person name="Castelli M."/>
            <person name="Sabaneyeva E."/>
            <person name="Lanzoni O."/>
            <person name="Lebedeva N."/>
            <person name="Floriano A.M."/>
            <person name="Gaiarsa S."/>
            <person name="Benken K."/>
            <person name="Modeo L."/>
            <person name="Bandi C."/>
            <person name="Potekhin A."/>
            <person name="Sassera D."/>
            <person name="Petroni G."/>
        </authorList>
    </citation>
    <scope>NUCLEOTIDE SEQUENCE [LARGE SCALE GENOMIC DNA]</scope>
    <source>
        <strain evidence="1">CyL4-1</strain>
    </source>
</reference>
<protein>
    <submittedName>
        <fullName evidence="1">Uncharacterized protein</fullName>
    </submittedName>
</protein>
<evidence type="ECO:0000313" key="1">
    <source>
        <dbReference type="EMBL" id="QED23196.1"/>
    </source>
</evidence>
<keyword evidence="2" id="KW-1185">Reference proteome</keyword>
<dbReference type="Proteomes" id="UP000321934">
    <property type="component" value="Chromosome"/>
</dbReference>
<sequence>MKSVVKKSSPKDKSKDDRFISDISLSCAELFKIVFSSNGKDFIAKKRFLKKNIAILKKSSCKI</sequence>
<accession>A0A5B8XDW6</accession>
<organism evidence="1 2">
    <name type="scientific">Candidatus Deianiraea vastatrix</name>
    <dbReference type="NCBI Taxonomy" id="2163644"/>
    <lineage>
        <taxon>Bacteria</taxon>
        <taxon>Pseudomonadati</taxon>
        <taxon>Pseudomonadota</taxon>
        <taxon>Alphaproteobacteria</taxon>
        <taxon>Rickettsiales</taxon>
        <taxon>Candidatus Deianiraeaceae</taxon>
        <taxon>Candidatus Deianiraea</taxon>
    </lineage>
</organism>
<name>A0A5B8XDW6_9RICK</name>
<gene>
    <name evidence="1" type="ORF">Deia_00393</name>
</gene>
<dbReference type="EMBL" id="CP029077">
    <property type="protein sequence ID" value="QED23196.1"/>
    <property type="molecule type" value="Genomic_DNA"/>
</dbReference>
<proteinExistence type="predicted"/>
<evidence type="ECO:0000313" key="2">
    <source>
        <dbReference type="Proteomes" id="UP000321934"/>
    </source>
</evidence>